<dbReference type="EMBL" id="KK198760">
    <property type="protein sequence ID" value="KCW59374.1"/>
    <property type="molecule type" value="Genomic_DNA"/>
</dbReference>
<dbReference type="SUPFAM" id="SSF46785">
    <property type="entry name" value="Winged helix' DNA-binding domain"/>
    <property type="match status" value="1"/>
</dbReference>
<evidence type="ECO:0000313" key="3">
    <source>
        <dbReference type="EMBL" id="KCW59374.1"/>
    </source>
</evidence>
<gene>
    <name evidence="3" type="ORF">EUGRSUZ_H02075</name>
</gene>
<name>A0A059B026_EUCGR</name>
<dbReference type="Pfam" id="PF23282">
    <property type="entry name" value="WHD_ROQ1"/>
    <property type="match status" value="1"/>
</dbReference>
<dbReference type="SUPFAM" id="SSF52058">
    <property type="entry name" value="L domain-like"/>
    <property type="match status" value="1"/>
</dbReference>
<dbReference type="PANTHER" id="PTHR11017">
    <property type="entry name" value="LEUCINE-RICH REPEAT-CONTAINING PROTEIN"/>
    <property type="match status" value="1"/>
</dbReference>
<dbReference type="Gramene" id="KCW59374">
    <property type="protein sequence ID" value="KCW59374"/>
    <property type="gene ID" value="EUGRSUZ_H02075"/>
</dbReference>
<dbReference type="OMA" id="ARESKWF"/>
<dbReference type="SUPFAM" id="SSF52540">
    <property type="entry name" value="P-loop containing nucleoside triphosphate hydrolases"/>
    <property type="match status" value="1"/>
</dbReference>
<accession>A0A059B026</accession>
<dbReference type="GO" id="GO:0006952">
    <property type="term" value="P:defense response"/>
    <property type="evidence" value="ECO:0007669"/>
    <property type="project" value="InterPro"/>
</dbReference>
<reference evidence="3" key="1">
    <citation type="submission" date="2013-07" db="EMBL/GenBank/DDBJ databases">
        <title>The genome of Eucalyptus grandis.</title>
        <authorList>
            <person name="Schmutz J."/>
            <person name="Hayes R."/>
            <person name="Myburg A."/>
            <person name="Tuskan G."/>
            <person name="Grattapaglia D."/>
            <person name="Rokhsar D.S."/>
        </authorList>
    </citation>
    <scope>NUCLEOTIDE SEQUENCE</scope>
    <source>
        <tissue evidence="3">Leaf extractions</tissue>
    </source>
</reference>
<dbReference type="Gene3D" id="3.80.10.10">
    <property type="entry name" value="Ribonuclease Inhibitor"/>
    <property type="match status" value="1"/>
</dbReference>
<sequence>MIGIWEAGGIGKTTIAEAVHDSITSQFDECSFLANVRETSSRPDGMVHLQKTLLSEILKILLVLDDVDHGDQLNALARESKWFGKGSGIIITIRDKHVLTSHGIDQVYEVKALDQAIVVFGPFLFSRSRGEWESTLGKLAKSPNKYINSVMKISFDSLEDDEEDIFLDIACFFKGRDSDYITRVLDSCGLKTLVEIQMLIERSLITIENQRTVQMHDLIQLMGRDIIKQECPNDPGIQTRLWCYDDVFEVLLDDKHFRNLKFLNFNRCKSLISVPDFSEVPNLETMNLSRCSNLKELPRKLKLKYLQTLDVISCSKPDKCPDIDEMESLTKLNLSQTSIKELPMSSEKLVYVKVFF</sequence>
<organism evidence="3">
    <name type="scientific">Eucalyptus grandis</name>
    <name type="common">Flooded gum</name>
    <dbReference type="NCBI Taxonomy" id="71139"/>
    <lineage>
        <taxon>Eukaryota</taxon>
        <taxon>Viridiplantae</taxon>
        <taxon>Streptophyta</taxon>
        <taxon>Embryophyta</taxon>
        <taxon>Tracheophyta</taxon>
        <taxon>Spermatophyta</taxon>
        <taxon>Magnoliopsida</taxon>
        <taxon>eudicotyledons</taxon>
        <taxon>Gunneridae</taxon>
        <taxon>Pentapetalae</taxon>
        <taxon>rosids</taxon>
        <taxon>malvids</taxon>
        <taxon>Myrtales</taxon>
        <taxon>Myrtaceae</taxon>
        <taxon>Myrtoideae</taxon>
        <taxon>Eucalypteae</taxon>
        <taxon>Eucalyptus</taxon>
    </lineage>
</organism>
<dbReference type="InterPro" id="IPR058192">
    <property type="entry name" value="WHD_ROQ1-like"/>
</dbReference>
<dbReference type="PANTHER" id="PTHR11017:SF570">
    <property type="entry name" value="DISEASE RESISTANCE PROTEIN (TIR-NBS CLASS)-RELATED"/>
    <property type="match status" value="1"/>
</dbReference>
<dbReference type="PRINTS" id="PR00364">
    <property type="entry name" value="DISEASERSIST"/>
</dbReference>
<dbReference type="STRING" id="71139.A0A059B026"/>
<dbReference type="InParanoid" id="A0A059B026"/>
<keyword evidence="1" id="KW-0677">Repeat</keyword>
<dbReference type="Gene3D" id="3.40.50.300">
    <property type="entry name" value="P-loop containing nucleotide triphosphate hydrolases"/>
    <property type="match status" value="1"/>
</dbReference>
<dbReference type="AlphaFoldDB" id="A0A059B026"/>
<protein>
    <recommendedName>
        <fullName evidence="2">Disease resistance protein Roq1-like winged-helix domain-containing protein</fullName>
    </recommendedName>
</protein>
<dbReference type="InterPro" id="IPR044974">
    <property type="entry name" value="Disease_R_plants"/>
</dbReference>
<dbReference type="InterPro" id="IPR027417">
    <property type="entry name" value="P-loop_NTPase"/>
</dbReference>
<proteinExistence type="predicted"/>
<evidence type="ECO:0000256" key="1">
    <source>
        <dbReference type="ARBA" id="ARBA00022737"/>
    </source>
</evidence>
<dbReference type="InterPro" id="IPR032675">
    <property type="entry name" value="LRR_dom_sf"/>
</dbReference>
<feature type="domain" description="Disease resistance protein Roq1-like winged-helix" evidence="2">
    <location>
        <begin position="160"/>
        <end position="229"/>
    </location>
</feature>
<dbReference type="InterPro" id="IPR036390">
    <property type="entry name" value="WH_DNA-bd_sf"/>
</dbReference>
<evidence type="ECO:0000259" key="2">
    <source>
        <dbReference type="Pfam" id="PF23282"/>
    </source>
</evidence>